<dbReference type="STRING" id="1316194.A0A1Q5URU3"/>
<dbReference type="SMART" id="SM00609">
    <property type="entry name" value="VIT"/>
    <property type="match status" value="1"/>
</dbReference>
<reference evidence="2 3" key="1">
    <citation type="submission" date="2016-10" db="EMBL/GenBank/DDBJ databases">
        <title>Genome sequence of the ascomycete fungus Penicillium subrubescens.</title>
        <authorList>
            <person name="De Vries R.P."/>
            <person name="Peng M."/>
            <person name="Dilokpimol A."/>
            <person name="Hilden K."/>
            <person name="Makela M.R."/>
            <person name="Grigoriev I."/>
            <person name="Riley R."/>
            <person name="Granchi Z."/>
        </authorList>
    </citation>
    <scope>NUCLEOTIDE SEQUENCE [LARGE SCALE GENOMIC DNA]</scope>
    <source>
        <strain evidence="2 3">CBS 132785</strain>
    </source>
</reference>
<dbReference type="PANTHER" id="PTHR42791:SF4">
    <property type="entry name" value="ACETYLTRANSFERASE, GNAT FAMILY FAMILY (AFU_ORTHOLOGUE AFUA_4G09540)-RELATED"/>
    <property type="match status" value="1"/>
</dbReference>
<dbReference type="CDD" id="cd04301">
    <property type="entry name" value="NAT_SF"/>
    <property type="match status" value="1"/>
</dbReference>
<protein>
    <recommendedName>
        <fullName evidence="1">VIT domain-containing protein</fullName>
    </recommendedName>
</protein>
<dbReference type="PANTHER" id="PTHR42791">
    <property type="entry name" value="GNAT FAMILY ACETYLTRANSFERASE"/>
    <property type="match status" value="1"/>
</dbReference>
<dbReference type="InterPro" id="IPR016181">
    <property type="entry name" value="Acyl_CoA_acyltransferase"/>
</dbReference>
<dbReference type="Pfam" id="PF08487">
    <property type="entry name" value="VIT"/>
    <property type="match status" value="1"/>
</dbReference>
<evidence type="ECO:0000259" key="1">
    <source>
        <dbReference type="PROSITE" id="PS51468"/>
    </source>
</evidence>
<proteinExistence type="predicted"/>
<dbReference type="Proteomes" id="UP000186955">
    <property type="component" value="Unassembled WGS sequence"/>
</dbReference>
<dbReference type="InterPro" id="IPR052523">
    <property type="entry name" value="Trichothecene_AcTrans"/>
</dbReference>
<dbReference type="Pfam" id="PF13508">
    <property type="entry name" value="Acetyltransf_7"/>
    <property type="match status" value="1"/>
</dbReference>
<dbReference type="GO" id="GO:0016747">
    <property type="term" value="F:acyltransferase activity, transferring groups other than amino-acyl groups"/>
    <property type="evidence" value="ECO:0007669"/>
    <property type="project" value="InterPro"/>
</dbReference>
<dbReference type="AlphaFoldDB" id="A0A1Q5URU3"/>
<name>A0A1Q5URU3_9EURO</name>
<dbReference type="InterPro" id="IPR013694">
    <property type="entry name" value="VIT"/>
</dbReference>
<organism evidence="2 3">
    <name type="scientific">Penicillium subrubescens</name>
    <dbReference type="NCBI Taxonomy" id="1316194"/>
    <lineage>
        <taxon>Eukaryota</taxon>
        <taxon>Fungi</taxon>
        <taxon>Dikarya</taxon>
        <taxon>Ascomycota</taxon>
        <taxon>Pezizomycotina</taxon>
        <taxon>Eurotiomycetes</taxon>
        <taxon>Eurotiomycetidae</taxon>
        <taxon>Eurotiales</taxon>
        <taxon>Aspergillaceae</taxon>
        <taxon>Penicillium</taxon>
    </lineage>
</organism>
<dbReference type="SUPFAM" id="SSF55729">
    <property type="entry name" value="Acyl-CoA N-acyltransferases (Nat)"/>
    <property type="match status" value="1"/>
</dbReference>
<gene>
    <name evidence="2" type="ORF">PENSUB_1414</name>
</gene>
<comment type="caution">
    <text evidence="2">The sequence shown here is derived from an EMBL/GenBank/DDBJ whole genome shotgun (WGS) entry which is preliminary data.</text>
</comment>
<evidence type="ECO:0000313" key="3">
    <source>
        <dbReference type="Proteomes" id="UP000186955"/>
    </source>
</evidence>
<accession>A0A1Q5URU3</accession>
<dbReference type="EMBL" id="MNBE01000017">
    <property type="protein sequence ID" value="OKP15200.1"/>
    <property type="molecule type" value="Genomic_DNA"/>
</dbReference>
<dbReference type="Gene3D" id="3.40.630.30">
    <property type="match status" value="1"/>
</dbReference>
<feature type="domain" description="VIT" evidence="1">
    <location>
        <begin position="227"/>
        <end position="359"/>
    </location>
</feature>
<evidence type="ECO:0000313" key="2">
    <source>
        <dbReference type="EMBL" id="OKP15200.1"/>
    </source>
</evidence>
<sequence>MSIQIVPLTKADIPAAVECVQKAFSDDPYFRWAFNDPSKFNIERNAASLAAHFQYGLSCDCPISVAKVTHSPDDQKVDHDVKLSSGSVVGVGWWYSPQAARASQTWSLWAQKWLLSFRQLLNNIRFLGRGGLNVPRYWIWKQVQQDAHNTLWTDPRGYYFCNMVGVSSQARGMGVGKRLMTSVMERADRESMPCYLESSKGHPNITIYEKMGFKLIKEIECAEGGDVCKIPGKYRPTNQCLPQVGLDVHATLLSTTSRALLTQTFVNPSSTKPISEVFYPFPLYGGASAVGFNCRVGADIIRGKVQPRQKADELYQKAEAEGQAAAIFDQSYDTSDVFGTRVCKVPAGGKVTIEITLVEELKQDAQTNGPRYTVPTAIAPRYGQQRDAPPAAPEGAVIKTAIKVDVIMEKGSTIRNVRSPSHPFELNLGRASYMPESTFEPCYASVKLQENSVIREDPVLTVNCDNQDNPVAFLETPPTLPN</sequence>
<keyword evidence="3" id="KW-1185">Reference proteome</keyword>
<dbReference type="InterPro" id="IPR000182">
    <property type="entry name" value="GNAT_dom"/>
</dbReference>
<dbReference type="PROSITE" id="PS51468">
    <property type="entry name" value="VIT"/>
    <property type="match status" value="1"/>
</dbReference>